<dbReference type="EMBL" id="CP011452">
    <property type="protein sequence ID" value="AKH43163.1"/>
    <property type="molecule type" value="Genomic_DNA"/>
</dbReference>
<proteinExistence type="predicted"/>
<evidence type="ECO:0008006" key="4">
    <source>
        <dbReference type="Google" id="ProtNLM"/>
    </source>
</evidence>
<dbReference type="PATRIC" id="fig|1267766.3.peg.2156"/>
<dbReference type="AlphaFoldDB" id="A0A0F7KRR6"/>
<organism evidence="2 3">
    <name type="scientific">Croceibacterium atlanticum</name>
    <dbReference type="NCBI Taxonomy" id="1267766"/>
    <lineage>
        <taxon>Bacteria</taxon>
        <taxon>Pseudomonadati</taxon>
        <taxon>Pseudomonadota</taxon>
        <taxon>Alphaproteobacteria</taxon>
        <taxon>Sphingomonadales</taxon>
        <taxon>Erythrobacteraceae</taxon>
        <taxon>Croceibacterium</taxon>
    </lineage>
</organism>
<evidence type="ECO:0000313" key="2">
    <source>
        <dbReference type="EMBL" id="AKH43163.1"/>
    </source>
</evidence>
<dbReference type="OrthoDB" id="8479273at2"/>
<dbReference type="Proteomes" id="UP000034392">
    <property type="component" value="Chromosome"/>
</dbReference>
<feature type="signal peptide" evidence="1">
    <location>
        <begin position="1"/>
        <end position="21"/>
    </location>
</feature>
<feature type="chain" id="PRO_5002518350" description="Porin domain-containing protein" evidence="1">
    <location>
        <begin position="22"/>
        <end position="239"/>
    </location>
</feature>
<protein>
    <recommendedName>
        <fullName evidence="4">Porin domain-containing protein</fullName>
    </recommendedName>
</protein>
<keyword evidence="3" id="KW-1185">Reference proteome</keyword>
<dbReference type="STRING" id="1267766.WYH_02129"/>
<dbReference type="KEGG" id="aay:WYH_02129"/>
<evidence type="ECO:0000313" key="3">
    <source>
        <dbReference type="Proteomes" id="UP000034392"/>
    </source>
</evidence>
<sequence>MAAAICGAAAFALPSAGLALAGIENPVSVAVGGQFGALTPAGGDPRIAQLVASRGGDNARLMRFTPAGVAEGASRSVTVAVRVDEDEVRSFSIRSAIDRAQEKVAGEAVRIAPMRYNLGISRGYQAFAKAQAPSISQSLSDANIPDLSAFQPSPGAKEKPSRFAARIAVDEDIKAGSASRTIDSSVDQTVDLAGSYRVTRNLDVTAGVRYSQDRDRLAPISDAAKQDSQAVYVGTQFRF</sequence>
<accession>A0A0F7KRR6</accession>
<evidence type="ECO:0000256" key="1">
    <source>
        <dbReference type="SAM" id="SignalP"/>
    </source>
</evidence>
<name>A0A0F7KRR6_9SPHN</name>
<reference evidence="2" key="1">
    <citation type="submission" date="2015-05" db="EMBL/GenBank/DDBJ databases">
        <title>The complete genome of Altererythrobacter atlanticus strain 26DY36.</title>
        <authorList>
            <person name="Wu Y.-H."/>
            <person name="Cheng H."/>
            <person name="Wu X.-W."/>
        </authorList>
    </citation>
    <scope>NUCLEOTIDE SEQUENCE [LARGE SCALE GENOMIC DNA]</scope>
    <source>
        <strain evidence="2">26DY36</strain>
    </source>
</reference>
<keyword evidence="1" id="KW-0732">Signal</keyword>
<gene>
    <name evidence="2" type="ORF">WYH_02129</name>
</gene>